<keyword evidence="6 8" id="KW-1133">Transmembrane helix</keyword>
<accession>A0ABR5SHY3</accession>
<dbReference type="InterPro" id="IPR038731">
    <property type="entry name" value="RgtA/B/C-like"/>
</dbReference>
<evidence type="ECO:0000256" key="2">
    <source>
        <dbReference type="ARBA" id="ARBA00022475"/>
    </source>
</evidence>
<keyword evidence="3" id="KW-0328">Glycosyltransferase</keyword>
<evidence type="ECO:0000256" key="4">
    <source>
        <dbReference type="ARBA" id="ARBA00022679"/>
    </source>
</evidence>
<name>A0ABR5SHY3_9BACT</name>
<feature type="transmembrane region" description="Helical" evidence="8">
    <location>
        <begin position="100"/>
        <end position="120"/>
    </location>
</feature>
<dbReference type="InterPro" id="IPR050297">
    <property type="entry name" value="LipidA_mod_glycosyltrf_83"/>
</dbReference>
<feature type="transmembrane region" description="Helical" evidence="8">
    <location>
        <begin position="9"/>
        <end position="26"/>
    </location>
</feature>
<keyword evidence="11" id="KW-1185">Reference proteome</keyword>
<evidence type="ECO:0000313" key="11">
    <source>
        <dbReference type="Proteomes" id="UP000060487"/>
    </source>
</evidence>
<keyword evidence="7 8" id="KW-0472">Membrane</keyword>
<comment type="caution">
    <text evidence="10">The sequence shown here is derived from an EMBL/GenBank/DDBJ whole genome shotgun (WGS) entry which is preliminary data.</text>
</comment>
<keyword evidence="5 8" id="KW-0812">Transmembrane</keyword>
<feature type="transmembrane region" description="Helical" evidence="8">
    <location>
        <begin position="257"/>
        <end position="280"/>
    </location>
</feature>
<dbReference type="PANTHER" id="PTHR33908">
    <property type="entry name" value="MANNOSYLTRANSFERASE YKCB-RELATED"/>
    <property type="match status" value="1"/>
</dbReference>
<evidence type="ECO:0000256" key="7">
    <source>
        <dbReference type="ARBA" id="ARBA00023136"/>
    </source>
</evidence>
<feature type="transmembrane region" description="Helical" evidence="8">
    <location>
        <begin position="316"/>
        <end position="335"/>
    </location>
</feature>
<dbReference type="PANTHER" id="PTHR33908:SF11">
    <property type="entry name" value="MEMBRANE PROTEIN"/>
    <property type="match status" value="1"/>
</dbReference>
<evidence type="ECO:0000259" key="9">
    <source>
        <dbReference type="Pfam" id="PF13231"/>
    </source>
</evidence>
<gene>
    <name evidence="10" type="ORF">ASN18_0743</name>
</gene>
<proteinExistence type="predicted"/>
<sequence length="524" mass="60589">MSQLDRKTAVVLCITLLIGMFFYLYGLNGRILWEDETVTTNLAVNILKYGIPLGDDGTNRLIFSTPDDLNKDSVWVFSPWLSEYITAVSFALLGKNEFAARLPFALLGFLSVIFLFYIVLVCFKDRQMALITLLLLVTNEALILHSRQCRYYSISVFMQVLFIYGFYLLLQRKRLGIALIATALTCQFYSNYLFVPGNVILMLVAGLIFRKKYPGIFYDLIIAATILFAVALVWVIYARLWIQSGYVGSAFYYKRLLFYIMQINMTMFPLLVLPLPVYFWRRGDFVVNRISRDMIFFLLVMIPLQLVFIVNYKSFYVRYVIALAPVFIVLLSLTLRKTPLILRYTILAVLCVSNLIGYAGLPLFKLFKTKPVNLEYQRPVITIMNMFMERITPYVNRSEEIIAFLNENTRPGQSLLVSGLGSDFPVIFYTKLKVIRVEEAMETSVEMPDWIFPQTVSGINEYFMRKSFSIDMLSISEFLKTNYDMLKIEVYNSSPVGSVPEPDLYEYVTPSDKKVFIAFKKKIY</sequence>
<feature type="transmembrane region" description="Helical" evidence="8">
    <location>
        <begin position="342"/>
        <end position="364"/>
    </location>
</feature>
<reference evidence="10 11" key="1">
    <citation type="submission" date="2015-11" db="EMBL/GenBank/DDBJ databases">
        <authorList>
            <person name="Lin W."/>
        </authorList>
    </citation>
    <scope>NUCLEOTIDE SEQUENCE [LARGE SCALE GENOMIC DNA]</scope>
    <source>
        <strain evidence="10 11">HCH-1</strain>
    </source>
</reference>
<evidence type="ECO:0000256" key="3">
    <source>
        <dbReference type="ARBA" id="ARBA00022676"/>
    </source>
</evidence>
<evidence type="ECO:0000256" key="1">
    <source>
        <dbReference type="ARBA" id="ARBA00004651"/>
    </source>
</evidence>
<comment type="subcellular location">
    <subcellularLocation>
        <location evidence="1">Cell membrane</location>
        <topology evidence="1">Multi-pass membrane protein</topology>
    </subcellularLocation>
</comment>
<dbReference type="Proteomes" id="UP000060487">
    <property type="component" value="Unassembled WGS sequence"/>
</dbReference>
<organism evidence="10 11">
    <name type="scientific">Candidatus Magnetominusculus xianensis</name>
    <dbReference type="NCBI Taxonomy" id="1748249"/>
    <lineage>
        <taxon>Bacteria</taxon>
        <taxon>Pseudomonadati</taxon>
        <taxon>Nitrospirota</taxon>
        <taxon>Nitrospiria</taxon>
        <taxon>Nitrospirales</taxon>
        <taxon>Nitrospiraceae</taxon>
        <taxon>Candidatus Magnetominusculus</taxon>
    </lineage>
</organism>
<feature type="transmembrane region" description="Helical" evidence="8">
    <location>
        <begin position="292"/>
        <end position="310"/>
    </location>
</feature>
<feature type="transmembrane region" description="Helical" evidence="8">
    <location>
        <begin position="151"/>
        <end position="169"/>
    </location>
</feature>
<dbReference type="Pfam" id="PF13231">
    <property type="entry name" value="PMT_2"/>
    <property type="match status" value="1"/>
</dbReference>
<dbReference type="RefSeq" id="WP_085051269.1">
    <property type="nucleotide sequence ID" value="NZ_LNQR01000028.1"/>
</dbReference>
<dbReference type="EMBL" id="LNQR01000028">
    <property type="protein sequence ID" value="KWT91841.1"/>
    <property type="molecule type" value="Genomic_DNA"/>
</dbReference>
<feature type="domain" description="Glycosyltransferase RgtA/B/C/D-like" evidence="9">
    <location>
        <begin position="79"/>
        <end position="234"/>
    </location>
</feature>
<evidence type="ECO:0000256" key="6">
    <source>
        <dbReference type="ARBA" id="ARBA00022989"/>
    </source>
</evidence>
<evidence type="ECO:0000313" key="10">
    <source>
        <dbReference type="EMBL" id="KWT91841.1"/>
    </source>
</evidence>
<feature type="transmembrane region" description="Helical" evidence="8">
    <location>
        <begin position="189"/>
        <end position="209"/>
    </location>
</feature>
<evidence type="ECO:0000256" key="8">
    <source>
        <dbReference type="SAM" id="Phobius"/>
    </source>
</evidence>
<protein>
    <recommendedName>
        <fullName evidence="9">Glycosyltransferase RgtA/B/C/D-like domain-containing protein</fullName>
    </recommendedName>
</protein>
<evidence type="ECO:0000256" key="5">
    <source>
        <dbReference type="ARBA" id="ARBA00022692"/>
    </source>
</evidence>
<keyword evidence="4" id="KW-0808">Transferase</keyword>
<keyword evidence="2" id="KW-1003">Cell membrane</keyword>
<feature type="transmembrane region" description="Helical" evidence="8">
    <location>
        <begin position="216"/>
        <end position="237"/>
    </location>
</feature>